<gene>
    <name evidence="3" type="ORF">D9756_005520</name>
</gene>
<evidence type="ECO:0000259" key="2">
    <source>
        <dbReference type="Pfam" id="PF05183"/>
    </source>
</evidence>
<keyword evidence="1" id="KW-0694">RNA-binding</keyword>
<dbReference type="InterPro" id="IPR057596">
    <property type="entry name" value="RDRP_core"/>
</dbReference>
<dbReference type="GO" id="GO:0031380">
    <property type="term" value="C:nuclear RNA-directed RNA polymerase complex"/>
    <property type="evidence" value="ECO:0007669"/>
    <property type="project" value="TreeGrafter"/>
</dbReference>
<keyword evidence="4" id="KW-1185">Reference proteome</keyword>
<dbReference type="EC" id="2.7.7.48" evidence="1"/>
<sequence>MEIFMRNIPIKFHNEYDLKVTLAKHLHGSNFPNIKANFHLDLFPPENGKRWCLGAFTLADLHVAERFLEIYGGPRPRHIIDIGGYRIFFEPSRHLPHPEVLELLSRSRWVDPADELEQLKRYEKLSSTPLPIKIVQFGWICRDRVFSIEGEERNRLCNLTFAPERHEVHITFPRASIQTNTHVIAIRHSSISSVSAHTSAGQATVCFQLVIPPLLLRRKFDKMPFYRMSGLPFQSLNPRATSFISLAIRIVFVRNDLPKFFDLARTAGLLQIQSYQIATERRKLFAGSQLDRVDCEVRALEWGVAFQLEALLRNLDLDATELLGILPRVKSLLEEHGNSYVANLLKTFAGQVRNLSCNKKNTVEAVSACLDECHHELMKQASLGSPPVEEILYQSFHVTLTPTTMFLAGPFLEKSNRVIRRYQKAHQESFLRVDFREEDGLQYRDDRDVNRRAFIRNRLEPILKDRLVVAGREFEFLAYSQSALREHSVWFCRPFTDNEIGEMNAAKIIQSLGTFDGLAYDPELMHCPARYAARLSQAFTATETATVKVDNKDIKRINDIQVVTRRKVKYLFTDGSGNISEDLAREIWSVIRPKGGYLSAEDFPRAYQIRFGGSKGMVSVDYKLNGSKAIAIRPSMVKFDVPETDDRTTQIEIARAILGPTPYHLNRPLITILEGLGVRVEEFEHLQAQAVIETRKATNSLHDAAALLDAHGLGTSFRLAAVLRNLEKLGVQTLQGDLFYDQLLRVSVYHILRDLKNNARIPIPNAWTLVGVADTHGFLQEKEIFACIKQSDGEVIYLEGQVLVSRSPCIHPGDVQVAIAIGRPPEDSPFAKEPLPNTVVFSIKGKRPLPSCLGGGDLDGDVYNLLPLALHKHLTPLRYFEPADYAAAERKKLNRPSTMKDVADFIMEYIVSDVIGIIATSWLVIADQSQFGIQDRACLRLARLHSDAVDYPKTGNAVNIGDLPRLKFPKPDWNAPETVEQDPVNYYQSQSAIGKLYRAIDLNQHDPSLATNPLDDTPLPLPSNDTEFLEVVRRRVSQFIPLDDIPANGLIERYFSWFSDELLHIASECSLSHRHSKPLHEAELIIGTITQKTSQPRMRKNNMSKLRELTESLVRRIRWALEGDESKSTQDYLRDSWLAWNLSFGDCERKKFGARAWGWIALGGVLDAIQTLEEDRND</sequence>
<dbReference type="OrthoDB" id="6513042at2759"/>
<dbReference type="GO" id="GO:0030422">
    <property type="term" value="P:siRNA processing"/>
    <property type="evidence" value="ECO:0007669"/>
    <property type="project" value="TreeGrafter"/>
</dbReference>
<feature type="domain" description="RDRP core" evidence="2">
    <location>
        <begin position="400"/>
        <end position="1000"/>
    </location>
</feature>
<comment type="caution">
    <text evidence="3">The sequence shown here is derived from an EMBL/GenBank/DDBJ whole genome shotgun (WGS) entry which is preliminary data.</text>
</comment>
<keyword evidence="1" id="KW-0808">Transferase</keyword>
<keyword evidence="1" id="KW-0548">Nucleotidyltransferase</keyword>
<reference evidence="3 4" key="1">
    <citation type="journal article" date="2020" name="ISME J.">
        <title>Uncovering the hidden diversity of litter-decomposition mechanisms in mushroom-forming fungi.</title>
        <authorList>
            <person name="Floudas D."/>
            <person name="Bentzer J."/>
            <person name="Ahren D."/>
            <person name="Johansson T."/>
            <person name="Persson P."/>
            <person name="Tunlid A."/>
        </authorList>
    </citation>
    <scope>NUCLEOTIDE SEQUENCE [LARGE SCALE GENOMIC DNA]</scope>
    <source>
        <strain evidence="3 4">CBS 146.42</strain>
    </source>
</reference>
<protein>
    <recommendedName>
        <fullName evidence="1">RNA-dependent RNA polymerase</fullName>
        <ecNumber evidence="1">2.7.7.48</ecNumber>
    </recommendedName>
</protein>
<evidence type="ECO:0000313" key="3">
    <source>
        <dbReference type="EMBL" id="KAF5354905.1"/>
    </source>
</evidence>
<evidence type="ECO:0000313" key="4">
    <source>
        <dbReference type="Proteomes" id="UP000559027"/>
    </source>
</evidence>
<keyword evidence="1" id="KW-0696">RNA-directed RNA polymerase</keyword>
<dbReference type="GO" id="GO:0003723">
    <property type="term" value="F:RNA binding"/>
    <property type="evidence" value="ECO:0007669"/>
    <property type="project" value="UniProtKB-KW"/>
</dbReference>
<dbReference type="PANTHER" id="PTHR23079:SF55">
    <property type="entry name" value="RNA-DIRECTED RNA POLYMERASE"/>
    <property type="match status" value="1"/>
</dbReference>
<dbReference type="Pfam" id="PF05183">
    <property type="entry name" value="RdRP"/>
    <property type="match status" value="1"/>
</dbReference>
<proteinExistence type="inferred from homology"/>
<comment type="catalytic activity">
    <reaction evidence="1">
        <text>RNA(n) + a ribonucleoside 5'-triphosphate = RNA(n+1) + diphosphate</text>
        <dbReference type="Rhea" id="RHEA:21248"/>
        <dbReference type="Rhea" id="RHEA-COMP:14527"/>
        <dbReference type="Rhea" id="RHEA-COMP:17342"/>
        <dbReference type="ChEBI" id="CHEBI:33019"/>
        <dbReference type="ChEBI" id="CHEBI:61557"/>
        <dbReference type="ChEBI" id="CHEBI:140395"/>
        <dbReference type="EC" id="2.7.7.48"/>
    </reaction>
</comment>
<dbReference type="PANTHER" id="PTHR23079">
    <property type="entry name" value="RNA-DEPENDENT RNA POLYMERASE"/>
    <property type="match status" value="1"/>
</dbReference>
<dbReference type="Proteomes" id="UP000559027">
    <property type="component" value="Unassembled WGS sequence"/>
</dbReference>
<name>A0A8H5D7C1_9AGAR</name>
<dbReference type="GO" id="GO:0003968">
    <property type="term" value="F:RNA-directed RNA polymerase activity"/>
    <property type="evidence" value="ECO:0007669"/>
    <property type="project" value="UniProtKB-KW"/>
</dbReference>
<organism evidence="3 4">
    <name type="scientific">Leucocoprinus leucothites</name>
    <dbReference type="NCBI Taxonomy" id="201217"/>
    <lineage>
        <taxon>Eukaryota</taxon>
        <taxon>Fungi</taxon>
        <taxon>Dikarya</taxon>
        <taxon>Basidiomycota</taxon>
        <taxon>Agaricomycotina</taxon>
        <taxon>Agaricomycetes</taxon>
        <taxon>Agaricomycetidae</taxon>
        <taxon>Agaricales</taxon>
        <taxon>Agaricineae</taxon>
        <taxon>Agaricaceae</taxon>
        <taxon>Leucocoprinus</taxon>
    </lineage>
</organism>
<dbReference type="EMBL" id="JAACJO010000008">
    <property type="protein sequence ID" value="KAF5354905.1"/>
    <property type="molecule type" value="Genomic_DNA"/>
</dbReference>
<comment type="similarity">
    <text evidence="1">Belongs to the RdRP family.</text>
</comment>
<evidence type="ECO:0000256" key="1">
    <source>
        <dbReference type="RuleBase" id="RU363098"/>
    </source>
</evidence>
<accession>A0A8H5D7C1</accession>
<dbReference type="InterPro" id="IPR007855">
    <property type="entry name" value="RDRP"/>
</dbReference>
<dbReference type="AlphaFoldDB" id="A0A8H5D7C1"/>